<sequence>MTFYVIGNGFDLHYGLNTTYNNFKVFLLENGYWELVSKVDQLFFERGNFSPEDIDTWSKFEDMLQVFNYLDADEIYDEAMDDAETDDDRADYWDSPSWNVGYYNKYIQVLKDQFDLWIRGFNTHIVPDQYFRPQEGDFVLTFNYTTTIEDSFHPVNYDIAHIHGTVGQELVLGHNDYQEPNTFVIIEDEDEDFDYRDTTTKNAVNDVLELAAVQYFKNSESILSEYAGVFSSIPLYDKVVIMGLSCGPQDSMYVREILRYAKSIDFYYYDIESRRNFESYAAEYHADVNYIGW</sequence>
<accession>A0A921MP38</accession>
<evidence type="ECO:0000313" key="2">
    <source>
        <dbReference type="Proteomes" id="UP000760668"/>
    </source>
</evidence>
<protein>
    <submittedName>
        <fullName evidence="1">Bacteriophage abortive infection AbiH family protein</fullName>
    </submittedName>
</protein>
<proteinExistence type="predicted"/>
<reference evidence="1" key="1">
    <citation type="journal article" date="2021" name="PeerJ">
        <title>Extensive microbial diversity within the chicken gut microbiome revealed by metagenomics and culture.</title>
        <authorList>
            <person name="Gilroy R."/>
            <person name="Ravi A."/>
            <person name="Getino M."/>
            <person name="Pursley I."/>
            <person name="Horton D.L."/>
            <person name="Alikhan N.F."/>
            <person name="Baker D."/>
            <person name="Gharbi K."/>
            <person name="Hall N."/>
            <person name="Watson M."/>
            <person name="Adriaenssens E.M."/>
            <person name="Foster-Nyarko E."/>
            <person name="Jarju S."/>
            <person name="Secka A."/>
            <person name="Antonio M."/>
            <person name="Oren A."/>
            <person name="Chaudhuri R.R."/>
            <person name="La Ragione R."/>
            <person name="Hildebrand F."/>
            <person name="Pallen M.J."/>
        </authorList>
    </citation>
    <scope>NUCLEOTIDE SEQUENCE</scope>
    <source>
        <strain evidence="1">CHK179-5677</strain>
    </source>
</reference>
<name>A0A921MP38_9FIRM</name>
<dbReference type="Pfam" id="PF14253">
    <property type="entry name" value="AbiH"/>
    <property type="match status" value="1"/>
</dbReference>
<comment type="caution">
    <text evidence="1">The sequence shown here is derived from an EMBL/GenBank/DDBJ whole genome shotgun (WGS) entry which is preliminary data.</text>
</comment>
<gene>
    <name evidence="1" type="ORF">K8V01_11235</name>
</gene>
<dbReference type="AlphaFoldDB" id="A0A921MP38"/>
<dbReference type="RefSeq" id="WP_304248364.1">
    <property type="nucleotide sequence ID" value="NZ_DYUC01000110.1"/>
</dbReference>
<reference evidence="1" key="2">
    <citation type="submission" date="2021-09" db="EMBL/GenBank/DDBJ databases">
        <authorList>
            <person name="Gilroy R."/>
        </authorList>
    </citation>
    <scope>NUCLEOTIDE SEQUENCE</scope>
    <source>
        <strain evidence="1">CHK179-5677</strain>
    </source>
</reference>
<dbReference type="Proteomes" id="UP000760668">
    <property type="component" value="Unassembled WGS sequence"/>
</dbReference>
<dbReference type="InterPro" id="IPR025935">
    <property type="entry name" value="AbiH"/>
</dbReference>
<organism evidence="1 2">
    <name type="scientific">Pseudoflavonifractor capillosus</name>
    <dbReference type="NCBI Taxonomy" id="106588"/>
    <lineage>
        <taxon>Bacteria</taxon>
        <taxon>Bacillati</taxon>
        <taxon>Bacillota</taxon>
        <taxon>Clostridia</taxon>
        <taxon>Eubacteriales</taxon>
        <taxon>Oscillospiraceae</taxon>
        <taxon>Pseudoflavonifractor</taxon>
    </lineage>
</organism>
<evidence type="ECO:0000313" key="1">
    <source>
        <dbReference type="EMBL" id="HJG87572.1"/>
    </source>
</evidence>
<dbReference type="EMBL" id="DYUC01000110">
    <property type="protein sequence ID" value="HJG87572.1"/>
    <property type="molecule type" value="Genomic_DNA"/>
</dbReference>